<dbReference type="InterPro" id="IPR047817">
    <property type="entry name" value="ABC2_TM_bact-type"/>
</dbReference>
<feature type="transmembrane region" description="Helical" evidence="8">
    <location>
        <begin position="288"/>
        <end position="307"/>
    </location>
</feature>
<comment type="caution">
    <text evidence="9">The sequence shown here is derived from an EMBL/GenBank/DDBJ whole genome shotgun (WGS) entry which is preliminary data.</text>
</comment>
<dbReference type="PROSITE" id="PS51012">
    <property type="entry name" value="ABC_TM2"/>
    <property type="match status" value="1"/>
</dbReference>
<keyword evidence="6 8" id="KW-1133">Transmembrane helix</keyword>
<dbReference type="PANTHER" id="PTHR30294">
    <property type="entry name" value="MEMBRANE COMPONENT OF ABC TRANSPORTER YHHJ-RELATED"/>
    <property type="match status" value="1"/>
</dbReference>
<reference evidence="9" key="1">
    <citation type="journal article" date="2020" name="Biotechnol. Biofuels">
        <title>New insights from the biogas microbiome by comprehensive genome-resolved metagenomics of nearly 1600 species originating from multiple anaerobic digesters.</title>
        <authorList>
            <person name="Campanaro S."/>
            <person name="Treu L."/>
            <person name="Rodriguez-R L.M."/>
            <person name="Kovalovszki A."/>
            <person name="Ziels R.M."/>
            <person name="Maus I."/>
            <person name="Zhu X."/>
            <person name="Kougias P.G."/>
            <person name="Basile A."/>
            <person name="Luo G."/>
            <person name="Schluter A."/>
            <person name="Konstantinidis K.T."/>
            <person name="Angelidaki I."/>
        </authorList>
    </citation>
    <scope>NUCLEOTIDE SEQUENCE</scope>
    <source>
        <strain evidence="9">AS06rmzACSIP_7</strain>
    </source>
</reference>
<protein>
    <submittedName>
        <fullName evidence="9">ABC transporter permease</fullName>
    </submittedName>
</protein>
<organism evidence="9 10">
    <name type="scientific">Syntrophorhabdus aromaticivorans</name>
    <dbReference type="NCBI Taxonomy" id="328301"/>
    <lineage>
        <taxon>Bacteria</taxon>
        <taxon>Pseudomonadati</taxon>
        <taxon>Thermodesulfobacteriota</taxon>
        <taxon>Syntrophorhabdia</taxon>
        <taxon>Syntrophorhabdales</taxon>
        <taxon>Syntrophorhabdaceae</taxon>
        <taxon>Syntrophorhabdus</taxon>
    </lineage>
</organism>
<evidence type="ECO:0000256" key="3">
    <source>
        <dbReference type="ARBA" id="ARBA00022448"/>
    </source>
</evidence>
<keyword evidence="5 8" id="KW-0812">Transmembrane</keyword>
<sequence>MFERIKQLVIKEFLYFFREKRTLFFLTVTPLIQILVFGYVATMDVNNVSTAYYDLDRSSESRELARRLESSGYFTIKRAPRFAGEIRELIDRGEVLCAIQVNRGFGRDLQKGIPTQIQVIVDGTDSNTALIAMSYVNGIIGKYGRDMMAPEIKACLLKTDFRTRVWYNPDLRSKNYMVPGVIALIVMITCLLLTSMSVVREREIGTMEQLMVTPIRPVELMLGKTIPAAAVGFFDMALVTVFGILLFEVPVKGALLLLVLCTGAYLLSVLGIGLFISTVSKTQQQAMMATFLFFQPAILLSGFATPIETMPPIFQYMTYLSPLRYFLVIVRGIFLKGVGIEVLWPQIVALLVLGVAILAASALRFKKRLT</sequence>
<accession>A0A351U0V7</accession>
<evidence type="ECO:0000256" key="6">
    <source>
        <dbReference type="ARBA" id="ARBA00022989"/>
    </source>
</evidence>
<feature type="transmembrane region" description="Helical" evidence="8">
    <location>
        <begin position="347"/>
        <end position="365"/>
    </location>
</feature>
<feature type="transmembrane region" description="Helical" evidence="8">
    <location>
        <begin position="220"/>
        <end position="247"/>
    </location>
</feature>
<proteinExistence type="inferred from homology"/>
<evidence type="ECO:0000256" key="7">
    <source>
        <dbReference type="ARBA" id="ARBA00023136"/>
    </source>
</evidence>
<dbReference type="STRING" id="909663.GCA_000512235_03425"/>
<name>A0A351U0V7_9BACT</name>
<dbReference type="Proteomes" id="UP000777265">
    <property type="component" value="Unassembled WGS sequence"/>
</dbReference>
<dbReference type="Pfam" id="PF12698">
    <property type="entry name" value="ABC2_membrane_3"/>
    <property type="match status" value="1"/>
</dbReference>
<keyword evidence="3" id="KW-0813">Transport</keyword>
<feature type="transmembrane region" description="Helical" evidence="8">
    <location>
        <begin position="176"/>
        <end position="199"/>
    </location>
</feature>
<keyword evidence="4" id="KW-1003">Cell membrane</keyword>
<evidence type="ECO:0000256" key="1">
    <source>
        <dbReference type="ARBA" id="ARBA00004651"/>
    </source>
</evidence>
<dbReference type="InterPro" id="IPR051449">
    <property type="entry name" value="ABC-2_transporter_component"/>
</dbReference>
<evidence type="ECO:0000256" key="4">
    <source>
        <dbReference type="ARBA" id="ARBA00022475"/>
    </source>
</evidence>
<evidence type="ECO:0000313" key="10">
    <source>
        <dbReference type="Proteomes" id="UP000777265"/>
    </source>
</evidence>
<reference evidence="9" key="2">
    <citation type="submission" date="2020-01" db="EMBL/GenBank/DDBJ databases">
        <authorList>
            <person name="Campanaro S."/>
        </authorList>
    </citation>
    <scope>NUCLEOTIDE SEQUENCE</scope>
    <source>
        <strain evidence="9">AS06rmzACSIP_7</strain>
    </source>
</reference>
<dbReference type="AlphaFoldDB" id="A0A351U0V7"/>
<dbReference type="Gene3D" id="3.40.1710.10">
    <property type="entry name" value="abc type-2 transporter like domain"/>
    <property type="match status" value="1"/>
</dbReference>
<keyword evidence="7 8" id="KW-0472">Membrane</keyword>
<dbReference type="GO" id="GO:0140359">
    <property type="term" value="F:ABC-type transporter activity"/>
    <property type="evidence" value="ECO:0007669"/>
    <property type="project" value="InterPro"/>
</dbReference>
<evidence type="ECO:0000256" key="5">
    <source>
        <dbReference type="ARBA" id="ARBA00022692"/>
    </source>
</evidence>
<gene>
    <name evidence="9" type="ORF">GXY80_06260</name>
</gene>
<evidence type="ECO:0000256" key="2">
    <source>
        <dbReference type="ARBA" id="ARBA00007783"/>
    </source>
</evidence>
<dbReference type="GO" id="GO:0005886">
    <property type="term" value="C:plasma membrane"/>
    <property type="evidence" value="ECO:0007669"/>
    <property type="project" value="UniProtKB-SubCell"/>
</dbReference>
<dbReference type="InterPro" id="IPR013525">
    <property type="entry name" value="ABC2_TM"/>
</dbReference>
<feature type="transmembrane region" description="Helical" evidence="8">
    <location>
        <begin position="21"/>
        <end position="41"/>
    </location>
</feature>
<dbReference type="PANTHER" id="PTHR30294:SF29">
    <property type="entry name" value="MULTIDRUG ABC TRANSPORTER PERMEASE YBHS-RELATED"/>
    <property type="match status" value="1"/>
</dbReference>
<comment type="subcellular location">
    <subcellularLocation>
        <location evidence="1">Cell membrane</location>
        <topology evidence="1">Multi-pass membrane protein</topology>
    </subcellularLocation>
</comment>
<evidence type="ECO:0000256" key="8">
    <source>
        <dbReference type="SAM" id="Phobius"/>
    </source>
</evidence>
<evidence type="ECO:0000313" key="9">
    <source>
        <dbReference type="EMBL" id="NLW35073.1"/>
    </source>
</evidence>
<comment type="similarity">
    <text evidence="2">Belongs to the ABC-2 integral membrane protein family.</text>
</comment>
<dbReference type="EMBL" id="JAAYEE010000102">
    <property type="protein sequence ID" value="NLW35073.1"/>
    <property type="molecule type" value="Genomic_DNA"/>
</dbReference>
<feature type="transmembrane region" description="Helical" evidence="8">
    <location>
        <begin position="253"/>
        <end position="276"/>
    </location>
</feature>